<feature type="region of interest" description="Disordered" evidence="1">
    <location>
        <begin position="92"/>
        <end position="114"/>
    </location>
</feature>
<organism evidence="2">
    <name type="scientific">uncultured marine group II/III euryarchaeote AD1000_29_E08</name>
    <dbReference type="NCBI Taxonomy" id="1457749"/>
    <lineage>
        <taxon>Archaea</taxon>
        <taxon>Methanobacteriati</taxon>
        <taxon>Methanobacteriota</taxon>
        <taxon>environmental samples</taxon>
    </lineage>
</organism>
<proteinExistence type="predicted"/>
<reference evidence="2" key="1">
    <citation type="journal article" date="2014" name="Genome Biol. Evol.">
        <title>Pangenome evidence for extensive interdomain horizontal transfer affecting lineage core and shell genes in uncultured planktonic thaumarchaeota and euryarchaeota.</title>
        <authorList>
            <person name="Deschamps P."/>
            <person name="Zivanovic Y."/>
            <person name="Moreira D."/>
            <person name="Rodriguez-Valera F."/>
            <person name="Lopez-Garcia P."/>
        </authorList>
    </citation>
    <scope>NUCLEOTIDE SEQUENCE</scope>
</reference>
<feature type="compositionally biased region" description="Acidic residues" evidence="1">
    <location>
        <begin position="93"/>
        <end position="114"/>
    </location>
</feature>
<accession>A0A075FND6</accession>
<evidence type="ECO:0000256" key="1">
    <source>
        <dbReference type="SAM" id="MobiDB-lite"/>
    </source>
</evidence>
<dbReference type="AlphaFoldDB" id="A0A075FND6"/>
<dbReference type="EMBL" id="KF900379">
    <property type="protein sequence ID" value="AIE92889.1"/>
    <property type="molecule type" value="Genomic_DNA"/>
</dbReference>
<protein>
    <submittedName>
        <fullName evidence="2">Uncharacterized protein</fullName>
    </submittedName>
</protein>
<evidence type="ECO:0000313" key="2">
    <source>
        <dbReference type="EMBL" id="AIE92889.1"/>
    </source>
</evidence>
<name>A0A075FND6_9EURY</name>
<sequence>MIGDFLFEILCFGLFWLLFTPGAKGVPGVSESLADNPTERREIEDARRLRKSLTPAQRRLQQMQNCSIESCNALTYRASNYCLRHQPSMLEEIVSEPEPEPDPQAEANWWEDEN</sequence>